<evidence type="ECO:0000313" key="1">
    <source>
        <dbReference type="EMBL" id="TLS35410.1"/>
    </source>
</evidence>
<protein>
    <submittedName>
        <fullName evidence="1">Uncharacterized protein</fullName>
    </submittedName>
</protein>
<organism evidence="1 2">
    <name type="scientific">Exobacillus caeni</name>
    <dbReference type="NCBI Taxonomy" id="2574798"/>
    <lineage>
        <taxon>Bacteria</taxon>
        <taxon>Bacillati</taxon>
        <taxon>Bacillota</taxon>
        <taxon>Bacilli</taxon>
        <taxon>Bacillales</taxon>
        <taxon>Guptibacillaceae</taxon>
        <taxon>Exobacillus</taxon>
    </lineage>
</organism>
<accession>A0A5R9EZ94</accession>
<comment type="caution">
    <text evidence="1">The sequence shown here is derived from an EMBL/GenBank/DDBJ whole genome shotgun (WGS) entry which is preliminary data.</text>
</comment>
<reference evidence="1 2" key="1">
    <citation type="submission" date="2019-04" db="EMBL/GenBank/DDBJ databases">
        <title>Bacillus caeni sp. nov., a bacterium isolated from mangrove sediment.</title>
        <authorList>
            <person name="Huang H."/>
            <person name="Mo K."/>
            <person name="Hu Y."/>
        </authorList>
    </citation>
    <scope>NUCLEOTIDE SEQUENCE [LARGE SCALE GENOMIC DNA]</scope>
    <source>
        <strain evidence="1 2">HB172195</strain>
    </source>
</reference>
<dbReference type="AlphaFoldDB" id="A0A5R9EZ94"/>
<sequence length="234" mass="27269">MNNFFQVSAETEIREYIYALGQHSYIEKRYKQHKVADETVAWRCGSKEIRFYDKNKKAKDTVEDAYTINNSKGILRFESDIKKAELKRRFGYANIEFVIKDTNVKRLLIEHLKMVGKWNGITTNEIDLFKTIKNHVKNQTKAGSMMWYIRAKSLGIELNLSRSTIQNYEKEFKKMGILPVIANKQLPPLEIKQDFIVEKVGSSVMYTFKNIAAGKDTLEKVTISKNRYVFAKVC</sequence>
<name>A0A5R9EZ94_9BACL</name>
<dbReference type="Proteomes" id="UP000308230">
    <property type="component" value="Unassembled WGS sequence"/>
</dbReference>
<keyword evidence="2" id="KW-1185">Reference proteome</keyword>
<dbReference type="RefSeq" id="WP_138129044.1">
    <property type="nucleotide sequence ID" value="NZ_SWLG01000022.1"/>
</dbReference>
<dbReference type="EMBL" id="SWLG01000022">
    <property type="protein sequence ID" value="TLS35410.1"/>
    <property type="molecule type" value="Genomic_DNA"/>
</dbReference>
<proteinExistence type="predicted"/>
<gene>
    <name evidence="1" type="ORF">FCL54_20665</name>
</gene>
<evidence type="ECO:0000313" key="2">
    <source>
        <dbReference type="Proteomes" id="UP000308230"/>
    </source>
</evidence>